<dbReference type="GO" id="GO:0016987">
    <property type="term" value="F:sigma factor activity"/>
    <property type="evidence" value="ECO:0007669"/>
    <property type="project" value="UniProtKB-KW"/>
</dbReference>
<keyword evidence="10" id="KW-1185">Reference proteome</keyword>
<keyword evidence="2" id="KW-0805">Transcription regulation</keyword>
<dbReference type="NCBIfam" id="TIGR02937">
    <property type="entry name" value="sigma70-ECF"/>
    <property type="match status" value="1"/>
</dbReference>
<evidence type="ECO:0000256" key="2">
    <source>
        <dbReference type="ARBA" id="ARBA00023015"/>
    </source>
</evidence>
<evidence type="ECO:0000256" key="3">
    <source>
        <dbReference type="ARBA" id="ARBA00023082"/>
    </source>
</evidence>
<feature type="region of interest" description="Disordered" evidence="6">
    <location>
        <begin position="261"/>
        <end position="416"/>
    </location>
</feature>
<accession>A0A7M2YYS8</accession>
<keyword evidence="5" id="KW-0804">Transcription</keyword>
<evidence type="ECO:0000256" key="4">
    <source>
        <dbReference type="ARBA" id="ARBA00023125"/>
    </source>
</evidence>
<evidence type="ECO:0000256" key="1">
    <source>
        <dbReference type="ARBA" id="ARBA00010641"/>
    </source>
</evidence>
<proteinExistence type="inferred from homology"/>
<dbReference type="Pfam" id="PF04542">
    <property type="entry name" value="Sigma70_r2"/>
    <property type="match status" value="1"/>
</dbReference>
<dbReference type="GO" id="GO:0006352">
    <property type="term" value="P:DNA-templated transcription initiation"/>
    <property type="evidence" value="ECO:0007669"/>
    <property type="project" value="InterPro"/>
</dbReference>
<evidence type="ECO:0000256" key="5">
    <source>
        <dbReference type="ARBA" id="ARBA00023163"/>
    </source>
</evidence>
<evidence type="ECO:0000259" key="7">
    <source>
        <dbReference type="Pfam" id="PF04542"/>
    </source>
</evidence>
<dbReference type="Pfam" id="PF08281">
    <property type="entry name" value="Sigma70_r4_2"/>
    <property type="match status" value="1"/>
</dbReference>
<organism evidence="9 10">
    <name type="scientific">Gaiella occulta</name>
    <dbReference type="NCBI Taxonomy" id="1002870"/>
    <lineage>
        <taxon>Bacteria</taxon>
        <taxon>Bacillati</taxon>
        <taxon>Actinomycetota</taxon>
        <taxon>Thermoleophilia</taxon>
        <taxon>Gaiellales</taxon>
        <taxon>Gaiellaceae</taxon>
        <taxon>Gaiella</taxon>
    </lineage>
</organism>
<dbReference type="InterPro" id="IPR007627">
    <property type="entry name" value="RNA_pol_sigma70_r2"/>
</dbReference>
<dbReference type="GO" id="GO:0003677">
    <property type="term" value="F:DNA binding"/>
    <property type="evidence" value="ECO:0007669"/>
    <property type="project" value="UniProtKB-KW"/>
</dbReference>
<dbReference type="CDD" id="cd06171">
    <property type="entry name" value="Sigma70_r4"/>
    <property type="match status" value="1"/>
</dbReference>
<dbReference type="PANTHER" id="PTHR43133">
    <property type="entry name" value="RNA POLYMERASE ECF-TYPE SIGMA FACTO"/>
    <property type="match status" value="1"/>
</dbReference>
<dbReference type="InterPro" id="IPR036388">
    <property type="entry name" value="WH-like_DNA-bd_sf"/>
</dbReference>
<evidence type="ECO:0000256" key="6">
    <source>
        <dbReference type="SAM" id="MobiDB-lite"/>
    </source>
</evidence>
<dbReference type="PANTHER" id="PTHR43133:SF8">
    <property type="entry name" value="RNA POLYMERASE SIGMA FACTOR HI_1459-RELATED"/>
    <property type="match status" value="1"/>
</dbReference>
<feature type="compositionally biased region" description="Basic and acidic residues" evidence="6">
    <location>
        <begin position="332"/>
        <end position="345"/>
    </location>
</feature>
<feature type="domain" description="RNA polymerase sigma factor 70 region 4 type 2" evidence="8">
    <location>
        <begin position="127"/>
        <end position="179"/>
    </location>
</feature>
<reference evidence="9 10" key="1">
    <citation type="submission" date="2018-07" db="EMBL/GenBank/DDBJ databases">
        <title>High-quality-draft genome sequence of Gaiella occulta.</title>
        <authorList>
            <person name="Severino R."/>
            <person name="Froufe H.J.C."/>
            <person name="Rainey F.A."/>
            <person name="Barroso C."/>
            <person name="Albuquerque L."/>
            <person name="Lobo-Da-Cunha A."/>
            <person name="Da Costa M.S."/>
            <person name="Egas C."/>
        </authorList>
    </citation>
    <scope>NUCLEOTIDE SEQUENCE [LARGE SCALE GENOMIC DNA]</scope>
    <source>
        <strain evidence="9 10">F2-233</strain>
    </source>
</reference>
<dbReference type="RefSeq" id="WP_181813386.1">
    <property type="nucleotide sequence ID" value="NZ_QQZY01000002.1"/>
</dbReference>
<gene>
    <name evidence="9" type="ORF">Gocc_1038</name>
</gene>
<feature type="region of interest" description="Disordered" evidence="6">
    <location>
        <begin position="1"/>
        <end position="26"/>
    </location>
</feature>
<dbReference type="InterPro" id="IPR013249">
    <property type="entry name" value="RNA_pol_sigma70_r4_t2"/>
</dbReference>
<keyword evidence="3" id="KW-0731">Sigma factor</keyword>
<dbReference type="EMBL" id="QQZY01000002">
    <property type="protein sequence ID" value="RDI75240.1"/>
    <property type="molecule type" value="Genomic_DNA"/>
</dbReference>
<dbReference type="Proteomes" id="UP000254134">
    <property type="component" value="Unassembled WGS sequence"/>
</dbReference>
<dbReference type="Gene3D" id="1.10.10.10">
    <property type="entry name" value="Winged helix-like DNA-binding domain superfamily/Winged helix DNA-binding domain"/>
    <property type="match status" value="1"/>
</dbReference>
<comment type="similarity">
    <text evidence="1">Belongs to the sigma-70 factor family. ECF subfamily.</text>
</comment>
<feature type="compositionally biased region" description="Low complexity" evidence="6">
    <location>
        <begin position="261"/>
        <end position="281"/>
    </location>
</feature>
<feature type="compositionally biased region" description="Basic and acidic residues" evidence="6">
    <location>
        <begin position="313"/>
        <end position="325"/>
    </location>
</feature>
<dbReference type="AlphaFoldDB" id="A0A7M2YYS8"/>
<dbReference type="SUPFAM" id="SSF88946">
    <property type="entry name" value="Sigma2 domain of RNA polymerase sigma factors"/>
    <property type="match status" value="1"/>
</dbReference>
<dbReference type="InterPro" id="IPR013324">
    <property type="entry name" value="RNA_pol_sigma_r3/r4-like"/>
</dbReference>
<keyword evidence="4" id="KW-0238">DNA-binding</keyword>
<dbReference type="InterPro" id="IPR039425">
    <property type="entry name" value="RNA_pol_sigma-70-like"/>
</dbReference>
<dbReference type="SUPFAM" id="SSF88659">
    <property type="entry name" value="Sigma3 and sigma4 domains of RNA polymerase sigma factors"/>
    <property type="match status" value="1"/>
</dbReference>
<feature type="domain" description="RNA polymerase sigma-70 region 2" evidence="7">
    <location>
        <begin position="33"/>
        <end position="93"/>
    </location>
</feature>
<feature type="compositionally biased region" description="Gly residues" evidence="6">
    <location>
        <begin position="350"/>
        <end position="366"/>
    </location>
</feature>
<reference evidence="10" key="2">
    <citation type="journal article" date="2019" name="MicrobiologyOpen">
        <title>High-quality draft genome sequence of Gaiella occulta isolated from a 150 meter deep mineral water borehole and comparison with the genome sequences of other deep-branching lineages of the phylum Actinobacteria.</title>
        <authorList>
            <person name="Severino R."/>
            <person name="Froufe H.J.C."/>
            <person name="Barroso C."/>
            <person name="Albuquerque L."/>
            <person name="Lobo-da-Cunha A."/>
            <person name="da Costa M.S."/>
            <person name="Egas C."/>
        </authorList>
    </citation>
    <scope>NUCLEOTIDE SEQUENCE [LARGE SCALE GENOMIC DNA]</scope>
    <source>
        <strain evidence="10">F2-233</strain>
    </source>
</reference>
<comment type="caution">
    <text evidence="9">The sequence shown here is derived from an EMBL/GenBank/DDBJ whole genome shotgun (WGS) entry which is preliminary data.</text>
</comment>
<protein>
    <submittedName>
        <fullName evidence="9">Sigma70-ECF: RNA polymerase sigma factor, sigma-70 family</fullName>
    </submittedName>
</protein>
<name>A0A7M2YYS8_9ACTN</name>
<dbReference type="InterPro" id="IPR013325">
    <property type="entry name" value="RNA_pol_sigma_r2"/>
</dbReference>
<dbReference type="Gene3D" id="1.10.1740.10">
    <property type="match status" value="1"/>
</dbReference>
<dbReference type="InterPro" id="IPR014284">
    <property type="entry name" value="RNA_pol_sigma-70_dom"/>
</dbReference>
<sequence>MAATTSPAPLASDPTRPAGGPREQAAGERVGAFFEAHGRMVYGLCRLLLRDPVEADDATQATFLSAYRALLGGGDVRDPAAWLATIARNECRARAHARMRAPLPLLEGDLGLAAAPHEELDRHMAGEQIRQAISELPEKQREAVVLRDLYGMHADEVGAALGLSRASVESLLFRGRRRLRVRLKPLVGGALVVPIAVRDGIAQALPGFGASAAGSEALAGGITAGAAGGGLLAKLAAAPIAAKLTVAAVAVGAAGTATVIGSGSGRPGHPSAPSGPPAAESVVAGARHTGDRNGARRVRVASDAGGSDGTVANREDAPERSRDGEGGSGSENRADLPRTGGDEQRSAVQGGDGGGDGSPDAAGGGDSAPVTVLEHAPAGADGEQDPSGSGEAGAEQPAAGDHPVESAPPGDGEPPS</sequence>
<evidence type="ECO:0000259" key="8">
    <source>
        <dbReference type="Pfam" id="PF08281"/>
    </source>
</evidence>
<evidence type="ECO:0000313" key="10">
    <source>
        <dbReference type="Proteomes" id="UP000254134"/>
    </source>
</evidence>
<evidence type="ECO:0000313" key="9">
    <source>
        <dbReference type="EMBL" id="RDI75240.1"/>
    </source>
</evidence>